<reference evidence="4 5" key="1">
    <citation type="submission" date="2017-03" db="EMBL/GenBank/DDBJ databases">
        <title>Draft genome sequence of Streptomyces scabrisporus NF3, endophyte isolated from Amphipterygium adstringens.</title>
        <authorList>
            <person name="Vazquez M."/>
            <person name="Ceapa C.D."/>
            <person name="Rodriguez Luna D."/>
            <person name="Sanchez Esquivel S."/>
        </authorList>
    </citation>
    <scope>NUCLEOTIDE SEQUENCE [LARGE SCALE GENOMIC DNA]</scope>
    <source>
        <strain evidence="4 5">NF3</strain>
    </source>
</reference>
<dbReference type="OrthoDB" id="7064009at2"/>
<dbReference type="PANTHER" id="PTHR24321:SF15">
    <property type="entry name" value="OXIDOREDUCTASE UCPA"/>
    <property type="match status" value="1"/>
</dbReference>
<dbReference type="PRINTS" id="PR00081">
    <property type="entry name" value="GDHRDH"/>
</dbReference>
<dbReference type="Pfam" id="PF13561">
    <property type="entry name" value="adh_short_C2"/>
    <property type="match status" value="1"/>
</dbReference>
<dbReference type="CDD" id="cd05233">
    <property type="entry name" value="SDR_c"/>
    <property type="match status" value="1"/>
</dbReference>
<evidence type="ECO:0000256" key="3">
    <source>
        <dbReference type="SAM" id="MobiDB-lite"/>
    </source>
</evidence>
<dbReference type="GO" id="GO:0016491">
    <property type="term" value="F:oxidoreductase activity"/>
    <property type="evidence" value="ECO:0007669"/>
    <property type="project" value="UniProtKB-KW"/>
</dbReference>
<dbReference type="PANTHER" id="PTHR24321">
    <property type="entry name" value="DEHYDROGENASES, SHORT CHAIN"/>
    <property type="match status" value="1"/>
</dbReference>
<dbReference type="EMBL" id="MWQN01000001">
    <property type="protein sequence ID" value="OPC79849.1"/>
    <property type="molecule type" value="Genomic_DNA"/>
</dbReference>
<proteinExistence type="inferred from homology"/>
<dbReference type="FunFam" id="3.40.50.720:FF:000084">
    <property type="entry name" value="Short-chain dehydrogenase reductase"/>
    <property type="match status" value="1"/>
</dbReference>
<organism evidence="4 5">
    <name type="scientific">Embleya scabrispora</name>
    <dbReference type="NCBI Taxonomy" id="159449"/>
    <lineage>
        <taxon>Bacteria</taxon>
        <taxon>Bacillati</taxon>
        <taxon>Actinomycetota</taxon>
        <taxon>Actinomycetes</taxon>
        <taxon>Kitasatosporales</taxon>
        <taxon>Streptomycetaceae</taxon>
        <taxon>Embleya</taxon>
    </lineage>
</organism>
<evidence type="ECO:0000313" key="5">
    <source>
        <dbReference type="Proteomes" id="UP000190037"/>
    </source>
</evidence>
<dbReference type="SUPFAM" id="SSF51735">
    <property type="entry name" value="NAD(P)-binding Rossmann-fold domains"/>
    <property type="match status" value="1"/>
</dbReference>
<name>A0A1T3NSP7_9ACTN</name>
<keyword evidence="5" id="KW-1185">Reference proteome</keyword>
<dbReference type="Proteomes" id="UP000190037">
    <property type="component" value="Unassembled WGS sequence"/>
</dbReference>
<keyword evidence="2" id="KW-0560">Oxidoreductase</keyword>
<gene>
    <name evidence="4" type="ORF">B4N89_01835</name>
</gene>
<evidence type="ECO:0000313" key="4">
    <source>
        <dbReference type="EMBL" id="OPC79849.1"/>
    </source>
</evidence>
<dbReference type="InterPro" id="IPR020904">
    <property type="entry name" value="Sc_DH/Rdtase_CS"/>
</dbReference>
<dbReference type="PROSITE" id="PS00061">
    <property type="entry name" value="ADH_SHORT"/>
    <property type="match status" value="1"/>
</dbReference>
<feature type="compositionally biased region" description="Basic and acidic residues" evidence="3">
    <location>
        <begin position="200"/>
        <end position="212"/>
    </location>
</feature>
<accession>A0A1T3NSP7</accession>
<evidence type="ECO:0000256" key="1">
    <source>
        <dbReference type="ARBA" id="ARBA00006484"/>
    </source>
</evidence>
<comment type="similarity">
    <text evidence="1">Belongs to the short-chain dehydrogenases/reductases (SDR) family.</text>
</comment>
<comment type="caution">
    <text evidence="4">The sequence shown here is derived from an EMBL/GenBank/DDBJ whole genome shotgun (WGS) entry which is preliminary data.</text>
</comment>
<dbReference type="STRING" id="159449.B4N89_01835"/>
<feature type="region of interest" description="Disordered" evidence="3">
    <location>
        <begin position="196"/>
        <end position="218"/>
    </location>
</feature>
<evidence type="ECO:0000256" key="2">
    <source>
        <dbReference type="ARBA" id="ARBA00023002"/>
    </source>
</evidence>
<dbReference type="RefSeq" id="WP_078974119.1">
    <property type="nucleotide sequence ID" value="NZ_MWQN01000001.1"/>
</dbReference>
<dbReference type="Gene3D" id="3.40.50.720">
    <property type="entry name" value="NAD(P)-binding Rossmann-like Domain"/>
    <property type="match status" value="1"/>
</dbReference>
<dbReference type="InterPro" id="IPR002347">
    <property type="entry name" value="SDR_fam"/>
</dbReference>
<dbReference type="AlphaFoldDB" id="A0A1T3NSP7"/>
<dbReference type="PRINTS" id="PR00080">
    <property type="entry name" value="SDRFAMILY"/>
</dbReference>
<dbReference type="InterPro" id="IPR036291">
    <property type="entry name" value="NAD(P)-bd_dom_sf"/>
</dbReference>
<sequence length="253" mass="25199">MSARFTAKTVLVTGAGSGAGRAIALAFAREGAAVVVAGRGAAPLEETVRLIEADGGRGAAVTADVTDAASVAALVARTVELFGGLDVAVNNAGAIVGVGPVADLDEADFRATLDINVTGTWLSMKHEIGHMRANGGGAIVNIASNLGAHGRLANLGAYVTSKAAVSALTRNAALDHIGDGVRINAVSPGPLATTMSLRSGETEAERSDRMKEQNPSGRVGDLAELAAAVLYLASDEAGFAVGTDLVLDGGATA</sequence>
<protein>
    <submittedName>
        <fullName evidence="4">Short-chain dehydrogenase</fullName>
    </submittedName>
</protein>